<keyword evidence="2" id="KW-1133">Transmembrane helix</keyword>
<comment type="caution">
    <text evidence="3">The sequence shown here is derived from an EMBL/GenBank/DDBJ whole genome shotgun (WGS) entry which is preliminary data.</text>
</comment>
<keyword evidence="2" id="KW-0812">Transmembrane</keyword>
<dbReference type="STRING" id="1801743.A2824_00820"/>
<proteinExistence type="predicted"/>
<dbReference type="AlphaFoldDB" id="A0A1F6VJP8"/>
<gene>
    <name evidence="3" type="ORF">A2824_00820</name>
</gene>
<organism evidence="3 4">
    <name type="scientific">Candidatus Nomurabacteria bacterium RIFCSPHIGHO2_01_FULL_42_16</name>
    <dbReference type="NCBI Taxonomy" id="1801743"/>
    <lineage>
        <taxon>Bacteria</taxon>
        <taxon>Candidatus Nomuraibacteriota</taxon>
    </lineage>
</organism>
<feature type="transmembrane region" description="Helical" evidence="2">
    <location>
        <begin position="6"/>
        <end position="25"/>
    </location>
</feature>
<accession>A0A1F6VJP8</accession>
<evidence type="ECO:0000256" key="1">
    <source>
        <dbReference type="SAM" id="MobiDB-lite"/>
    </source>
</evidence>
<feature type="region of interest" description="Disordered" evidence="1">
    <location>
        <begin position="44"/>
        <end position="63"/>
    </location>
</feature>
<evidence type="ECO:0000256" key="2">
    <source>
        <dbReference type="SAM" id="Phobius"/>
    </source>
</evidence>
<evidence type="ECO:0000313" key="3">
    <source>
        <dbReference type="EMBL" id="OGI69788.1"/>
    </source>
</evidence>
<dbReference type="Proteomes" id="UP000178059">
    <property type="component" value="Unassembled WGS sequence"/>
</dbReference>
<feature type="compositionally biased region" description="Pro residues" evidence="1">
    <location>
        <begin position="52"/>
        <end position="63"/>
    </location>
</feature>
<protein>
    <submittedName>
        <fullName evidence="3">Uncharacterized protein</fullName>
    </submittedName>
</protein>
<keyword evidence="2" id="KW-0472">Membrane</keyword>
<evidence type="ECO:0000313" key="4">
    <source>
        <dbReference type="Proteomes" id="UP000178059"/>
    </source>
</evidence>
<reference evidence="3 4" key="1">
    <citation type="journal article" date="2016" name="Nat. Commun.">
        <title>Thousands of microbial genomes shed light on interconnected biogeochemical processes in an aquifer system.</title>
        <authorList>
            <person name="Anantharaman K."/>
            <person name="Brown C.T."/>
            <person name="Hug L.A."/>
            <person name="Sharon I."/>
            <person name="Castelle C.J."/>
            <person name="Probst A.J."/>
            <person name="Thomas B.C."/>
            <person name="Singh A."/>
            <person name="Wilkins M.J."/>
            <person name="Karaoz U."/>
            <person name="Brodie E.L."/>
            <person name="Williams K.H."/>
            <person name="Hubbard S.S."/>
            <person name="Banfield J.F."/>
        </authorList>
    </citation>
    <scope>NUCLEOTIDE SEQUENCE [LARGE SCALE GENOMIC DNA]</scope>
</reference>
<sequence>MRTKYILKISIVSIALITVTLYVYIKIVNKSTVVKDNQVTTSERNASAITPNPSPTLTPTPSPIPTPTPDIYKGLNKKNFYITYYGFPDNDPPGDKIAYPKNRVSGAFHNQAGGIGTYSDPITFASDPAYIEVGTIYYLPYIKKYIVMEDYCESCSENLNEGKSHIDIWMQSKAEFEDELIDCQRKWTRKSEIVITNPSPNLPVSSSPLFDPFSGVCK</sequence>
<dbReference type="EMBL" id="MFTT01000020">
    <property type="protein sequence ID" value="OGI69788.1"/>
    <property type="molecule type" value="Genomic_DNA"/>
</dbReference>
<name>A0A1F6VJP8_9BACT</name>